<evidence type="ECO:0000256" key="3">
    <source>
        <dbReference type="ARBA" id="ARBA00038984"/>
    </source>
</evidence>
<comment type="catalytic activity">
    <reaction evidence="5">
        <text>D-xylose + NADP(+) = D-xylono-1,5-lactone + NADPH + H(+)</text>
        <dbReference type="Rhea" id="RHEA:22000"/>
        <dbReference type="ChEBI" id="CHEBI:15378"/>
        <dbReference type="ChEBI" id="CHEBI:15867"/>
        <dbReference type="ChEBI" id="CHEBI:53455"/>
        <dbReference type="ChEBI" id="CHEBI:57783"/>
        <dbReference type="ChEBI" id="CHEBI:58349"/>
        <dbReference type="EC" id="1.1.1.179"/>
    </reaction>
</comment>
<keyword evidence="9" id="KW-1185">Reference proteome</keyword>
<dbReference type="SUPFAM" id="SSF55347">
    <property type="entry name" value="Glyceraldehyde-3-phosphate dehydrogenase-like, C-terminal domain"/>
    <property type="match status" value="1"/>
</dbReference>
<dbReference type="Gene3D" id="3.40.50.720">
    <property type="entry name" value="NAD(P)-binding Rossmann-like Domain"/>
    <property type="match status" value="1"/>
</dbReference>
<dbReference type="InterPro" id="IPR036291">
    <property type="entry name" value="NAD(P)-bd_dom_sf"/>
</dbReference>
<gene>
    <name evidence="8" type="ORF">CBYS24578_00008119</name>
</gene>
<dbReference type="GO" id="GO:0000166">
    <property type="term" value="F:nucleotide binding"/>
    <property type="evidence" value="ECO:0007669"/>
    <property type="project" value="InterPro"/>
</dbReference>
<feature type="domain" description="Gfo/Idh/MocA-like oxidoreductase N-terminal" evidence="6">
    <location>
        <begin position="10"/>
        <end position="135"/>
    </location>
</feature>
<dbReference type="Pfam" id="PF22725">
    <property type="entry name" value="GFO_IDH_MocA_C3"/>
    <property type="match status" value="1"/>
</dbReference>
<evidence type="ECO:0000313" key="8">
    <source>
        <dbReference type="EMBL" id="CAG9981124.1"/>
    </source>
</evidence>
<dbReference type="GO" id="GO:0047837">
    <property type="term" value="F:D-xylose 1-dehydrogenase (NADP+) activity"/>
    <property type="evidence" value="ECO:0007669"/>
    <property type="project" value="UniProtKB-EC"/>
</dbReference>
<dbReference type="AlphaFoldDB" id="A0A9N9U884"/>
<dbReference type="Proteomes" id="UP000754883">
    <property type="component" value="Unassembled WGS sequence"/>
</dbReference>
<evidence type="ECO:0000256" key="5">
    <source>
        <dbReference type="ARBA" id="ARBA00049233"/>
    </source>
</evidence>
<feature type="domain" description="GFO/IDH/MocA-like oxidoreductase" evidence="7">
    <location>
        <begin position="154"/>
        <end position="276"/>
    </location>
</feature>
<reference evidence="9" key="1">
    <citation type="submission" date="2019-06" db="EMBL/GenBank/DDBJ databases">
        <authorList>
            <person name="Broberg M."/>
        </authorList>
    </citation>
    <scope>NUCLEOTIDE SEQUENCE [LARGE SCALE GENOMIC DNA]</scope>
</reference>
<evidence type="ECO:0000259" key="6">
    <source>
        <dbReference type="Pfam" id="PF01408"/>
    </source>
</evidence>
<comment type="caution">
    <text evidence="8">The sequence shown here is derived from an EMBL/GenBank/DDBJ whole genome shotgun (WGS) entry which is preliminary data.</text>
</comment>
<evidence type="ECO:0000313" key="9">
    <source>
        <dbReference type="Proteomes" id="UP000754883"/>
    </source>
</evidence>
<accession>A0A9N9U884</accession>
<dbReference type="SUPFAM" id="SSF51735">
    <property type="entry name" value="NAD(P)-binding Rossmann-fold domains"/>
    <property type="match status" value="1"/>
</dbReference>
<dbReference type="OrthoDB" id="2129491at2759"/>
<protein>
    <recommendedName>
        <fullName evidence="3">D-xylose 1-dehydrogenase (NADP(+), D-xylono-1,5-lactone-forming)</fullName>
        <ecNumber evidence="3">1.1.1.179</ecNumber>
    </recommendedName>
    <alternativeName>
        <fullName evidence="4">D-xylose-NADP dehydrogenase</fullName>
    </alternativeName>
</protein>
<dbReference type="PANTHER" id="PTHR22604:SF105">
    <property type="entry name" value="TRANS-1,2-DIHYDROBENZENE-1,2-DIOL DEHYDROGENASE"/>
    <property type="match status" value="1"/>
</dbReference>
<evidence type="ECO:0000259" key="7">
    <source>
        <dbReference type="Pfam" id="PF22725"/>
    </source>
</evidence>
<sequence length="365" mass="40552">MSDTQIPTCRWGIVTTGLISSWFVADLMMPRTDAKASHIIQAIGSSTLQKSQDFAAKFLKDHPDQKPALYSSYQDVYNDPNVDCVYIGSPHGFHKQHCLEAISAGKNVLCEKAFTINAAEARELVAAARAKGTYLAEAMWLRHRPMVTDLRKLLYEENVIGNVFRTTSDFQMYVDVANLPPTSRYKNPSLGAGSMLDIGVYSLTWAILTLEPEAPGPREKPKIMAAQSFVDGIEVTTSLLLHYPDTGRQGVVTSTTERRRDESQIIATIDGTDGFIEVEGRVPSHPTSFTVYPKWGSDDKKPQGKKYDYSRPQQGFIYEADNTALDLAAGRKESTIMPLSETVRVMEIMDEVRRQGGTVYPVDQA</sequence>
<dbReference type="PANTHER" id="PTHR22604">
    <property type="entry name" value="OXIDOREDUCTASES"/>
    <property type="match status" value="1"/>
</dbReference>
<evidence type="ECO:0000256" key="4">
    <source>
        <dbReference type="ARBA" id="ARBA00042988"/>
    </source>
</evidence>
<evidence type="ECO:0000256" key="1">
    <source>
        <dbReference type="ARBA" id="ARBA00010928"/>
    </source>
</evidence>
<comment type="similarity">
    <text evidence="1">Belongs to the Gfo/Idh/MocA family.</text>
</comment>
<dbReference type="Pfam" id="PF01408">
    <property type="entry name" value="GFO_IDH_MocA"/>
    <property type="match status" value="1"/>
</dbReference>
<keyword evidence="2" id="KW-0560">Oxidoreductase</keyword>
<proteinExistence type="inferred from homology"/>
<dbReference type="InterPro" id="IPR050984">
    <property type="entry name" value="Gfo/Idh/MocA_domain"/>
</dbReference>
<dbReference type="InterPro" id="IPR055170">
    <property type="entry name" value="GFO_IDH_MocA-like_dom"/>
</dbReference>
<reference evidence="8 9" key="2">
    <citation type="submission" date="2021-10" db="EMBL/GenBank/DDBJ databases">
        <authorList>
            <person name="Piombo E."/>
        </authorList>
    </citation>
    <scope>NUCLEOTIDE SEQUENCE [LARGE SCALE GENOMIC DNA]</scope>
</reference>
<dbReference type="EMBL" id="CABFNO020001323">
    <property type="protein sequence ID" value="CAG9981124.1"/>
    <property type="molecule type" value="Genomic_DNA"/>
</dbReference>
<dbReference type="InterPro" id="IPR000683">
    <property type="entry name" value="Gfo/Idh/MocA-like_OxRdtase_N"/>
</dbReference>
<name>A0A9N9U884_9HYPO</name>
<organism evidence="8 9">
    <name type="scientific">Clonostachys byssicola</name>
    <dbReference type="NCBI Taxonomy" id="160290"/>
    <lineage>
        <taxon>Eukaryota</taxon>
        <taxon>Fungi</taxon>
        <taxon>Dikarya</taxon>
        <taxon>Ascomycota</taxon>
        <taxon>Pezizomycotina</taxon>
        <taxon>Sordariomycetes</taxon>
        <taxon>Hypocreomycetidae</taxon>
        <taxon>Hypocreales</taxon>
        <taxon>Bionectriaceae</taxon>
        <taxon>Clonostachys</taxon>
    </lineage>
</organism>
<evidence type="ECO:0000256" key="2">
    <source>
        <dbReference type="ARBA" id="ARBA00023002"/>
    </source>
</evidence>
<dbReference type="Gene3D" id="3.30.360.10">
    <property type="entry name" value="Dihydrodipicolinate Reductase, domain 2"/>
    <property type="match status" value="1"/>
</dbReference>
<dbReference type="EC" id="1.1.1.179" evidence="3"/>